<dbReference type="HOGENOM" id="CLU_2896841_0_0_9"/>
<dbReference type="STRING" id="592028.GCWU000321_01273"/>
<sequence length="62" mass="7079">MFSLKPQHWAVSLSSALFCASGNHAPAANTKIILPHALNFFNRKFYKYKISSIYTVFLLFIN</sequence>
<keyword evidence="1" id="KW-0732">Signal</keyword>
<evidence type="ECO:0000256" key="1">
    <source>
        <dbReference type="SAM" id="SignalP"/>
    </source>
</evidence>
<proteinExistence type="predicted"/>
<comment type="caution">
    <text evidence="2">The sequence shown here is derived from an EMBL/GenBank/DDBJ whole genome shotgun (WGS) entry which is preliminary data.</text>
</comment>
<gene>
    <name evidence="2" type="ORF">GCWU000321_01273</name>
</gene>
<keyword evidence="3" id="KW-1185">Reference proteome</keyword>
<name>C9LP00_9FIRM</name>
<dbReference type="EMBL" id="ACIM02000001">
    <property type="protein sequence ID" value="EEW97285.1"/>
    <property type="molecule type" value="Genomic_DNA"/>
</dbReference>
<evidence type="ECO:0000313" key="2">
    <source>
        <dbReference type="EMBL" id="EEW97285.1"/>
    </source>
</evidence>
<evidence type="ECO:0000313" key="3">
    <source>
        <dbReference type="Proteomes" id="UP000004736"/>
    </source>
</evidence>
<dbReference type="AlphaFoldDB" id="C9LP00"/>
<dbReference type="Proteomes" id="UP000004736">
    <property type="component" value="Unassembled WGS sequence"/>
</dbReference>
<accession>C9LP00</accession>
<reference evidence="2" key="1">
    <citation type="submission" date="2009-09" db="EMBL/GenBank/DDBJ databases">
        <authorList>
            <person name="Weinstock G."/>
            <person name="Sodergren E."/>
            <person name="Clifton S."/>
            <person name="Fulton L."/>
            <person name="Fulton B."/>
            <person name="Courtney L."/>
            <person name="Fronick C."/>
            <person name="Harrison M."/>
            <person name="Strong C."/>
            <person name="Farmer C."/>
            <person name="Delahaunty K."/>
            <person name="Markovic C."/>
            <person name="Hall O."/>
            <person name="Minx P."/>
            <person name="Tomlinson C."/>
            <person name="Mitreva M."/>
            <person name="Nelson J."/>
            <person name="Hou S."/>
            <person name="Wollam A."/>
            <person name="Pepin K.H."/>
            <person name="Johnson M."/>
            <person name="Bhonagiri V."/>
            <person name="Nash W.E."/>
            <person name="Warren W."/>
            <person name="Chinwalla A."/>
            <person name="Mardis E.R."/>
            <person name="Wilson R.K."/>
        </authorList>
    </citation>
    <scope>NUCLEOTIDE SEQUENCE [LARGE SCALE GENOMIC DNA]</scope>
    <source>
        <strain evidence="2">DSM 15470</strain>
    </source>
</reference>
<feature type="chain" id="PRO_5002997312" evidence="1">
    <location>
        <begin position="28"/>
        <end position="62"/>
    </location>
</feature>
<organism evidence="2 3">
    <name type="scientific">Dialister invisus DSM 15470</name>
    <dbReference type="NCBI Taxonomy" id="592028"/>
    <lineage>
        <taxon>Bacteria</taxon>
        <taxon>Bacillati</taxon>
        <taxon>Bacillota</taxon>
        <taxon>Negativicutes</taxon>
        <taxon>Veillonellales</taxon>
        <taxon>Veillonellaceae</taxon>
        <taxon>Dialister</taxon>
    </lineage>
</organism>
<protein>
    <submittedName>
        <fullName evidence="2">Uncharacterized protein</fullName>
    </submittedName>
</protein>
<feature type="signal peptide" evidence="1">
    <location>
        <begin position="1"/>
        <end position="27"/>
    </location>
</feature>